<organism evidence="3 4">
    <name type="scientific">Gordonia phosphorivorans</name>
    <dbReference type="NCBI Taxonomy" id="1056982"/>
    <lineage>
        <taxon>Bacteria</taxon>
        <taxon>Bacillati</taxon>
        <taxon>Actinomycetota</taxon>
        <taxon>Actinomycetes</taxon>
        <taxon>Mycobacteriales</taxon>
        <taxon>Gordoniaceae</taxon>
        <taxon>Gordonia</taxon>
    </lineage>
</organism>
<feature type="region of interest" description="Disordered" evidence="2">
    <location>
        <begin position="274"/>
        <end position="294"/>
    </location>
</feature>
<comment type="caution">
    <text evidence="3">The sequence shown here is derived from an EMBL/GenBank/DDBJ whole genome shotgun (WGS) entry which is preliminary data.</text>
</comment>
<keyword evidence="1" id="KW-0238">DNA-binding</keyword>
<evidence type="ECO:0000256" key="1">
    <source>
        <dbReference type="ARBA" id="ARBA00023125"/>
    </source>
</evidence>
<protein>
    <recommendedName>
        <fullName evidence="5">Recombinase</fullName>
    </recommendedName>
</protein>
<name>A0ABV6H7R7_9ACTN</name>
<dbReference type="SUPFAM" id="SSF47823">
    <property type="entry name" value="lambda integrase-like, N-terminal domain"/>
    <property type="match status" value="1"/>
</dbReference>
<proteinExistence type="predicted"/>
<keyword evidence="4" id="KW-1185">Reference proteome</keyword>
<dbReference type="Proteomes" id="UP001589783">
    <property type="component" value="Unassembled WGS sequence"/>
</dbReference>
<evidence type="ECO:0008006" key="5">
    <source>
        <dbReference type="Google" id="ProtNLM"/>
    </source>
</evidence>
<gene>
    <name evidence="3" type="ORF">ACFFJD_08380</name>
</gene>
<evidence type="ECO:0000313" key="4">
    <source>
        <dbReference type="Proteomes" id="UP001589783"/>
    </source>
</evidence>
<accession>A0ABV6H7R7</accession>
<dbReference type="RefSeq" id="WP_382363046.1">
    <property type="nucleotide sequence ID" value="NZ_JBHLWV010000018.1"/>
</dbReference>
<evidence type="ECO:0000256" key="2">
    <source>
        <dbReference type="SAM" id="MobiDB-lite"/>
    </source>
</evidence>
<evidence type="ECO:0000313" key="3">
    <source>
        <dbReference type="EMBL" id="MFC0314865.1"/>
    </source>
</evidence>
<dbReference type="InterPro" id="IPR010998">
    <property type="entry name" value="Integrase_recombinase_N"/>
</dbReference>
<dbReference type="Gene3D" id="1.10.150.130">
    <property type="match status" value="1"/>
</dbReference>
<reference evidence="3 4" key="1">
    <citation type="submission" date="2024-09" db="EMBL/GenBank/DDBJ databases">
        <authorList>
            <person name="Sun Q."/>
            <person name="Mori K."/>
        </authorList>
    </citation>
    <scope>NUCLEOTIDE SEQUENCE [LARGE SCALE GENOMIC DNA]</scope>
    <source>
        <strain evidence="3 4">CCM 7957</strain>
    </source>
</reference>
<sequence length="338" mass="36448">MDSTVVEVPATYRGQWRLFADWCAAMDLSALPAHPVTVARFLHQEDPHASQAVLRRRVSAINHVHRAAGHSEPGTVTAVRRLLSVRRRDTEMALERIGELPTAGWVAGLFGRRDALILWLAVVVGVPVGEIGELRCGDITSDGRMVVIGGQHQVQIAVDPDDPFGLLPVWQRWAQLRDRLAVRPASAVLVKPLSAAQQVSPTARPATSAPAPSPRPGFALFPPFDRWGNLVAANGDDEAGMTGQAVADVITTHLYGAGRGDLTRTAMVERLLARSDGPVEPEPEQTPRPLPDDYGRGVAARLAAADEFEGVDGTFAEIDRRTEDLLARTEALLAEFGG</sequence>
<dbReference type="EMBL" id="JBHLWV010000018">
    <property type="protein sequence ID" value="MFC0314865.1"/>
    <property type="molecule type" value="Genomic_DNA"/>
</dbReference>